<proteinExistence type="predicted"/>
<organism evidence="1 2">
    <name type="scientific">Linnemannia schmuckeri</name>
    <dbReference type="NCBI Taxonomy" id="64567"/>
    <lineage>
        <taxon>Eukaryota</taxon>
        <taxon>Fungi</taxon>
        <taxon>Fungi incertae sedis</taxon>
        <taxon>Mucoromycota</taxon>
        <taxon>Mortierellomycotina</taxon>
        <taxon>Mortierellomycetes</taxon>
        <taxon>Mortierellales</taxon>
        <taxon>Mortierellaceae</taxon>
        <taxon>Linnemannia</taxon>
    </lineage>
</organism>
<keyword evidence="2" id="KW-1185">Reference proteome</keyword>
<name>A0A9P5V9T9_9FUNG</name>
<gene>
    <name evidence="1" type="ORF">BG015_009613</name>
</gene>
<dbReference type="Proteomes" id="UP000748756">
    <property type="component" value="Unassembled WGS sequence"/>
</dbReference>
<accession>A0A9P5V9T9</accession>
<evidence type="ECO:0000313" key="2">
    <source>
        <dbReference type="Proteomes" id="UP000748756"/>
    </source>
</evidence>
<sequence>MKAFRRCSKLSETTSKTKLTISLETPSKSFAAWTFEDVCVGYSLSVTSEPEVQALKPFTDIQAMPLDTDFQKARQDRLIQEVESRVDVLTLF</sequence>
<dbReference type="EMBL" id="JAAAUQ010000631">
    <property type="protein sequence ID" value="KAF9148642.1"/>
    <property type="molecule type" value="Genomic_DNA"/>
</dbReference>
<dbReference type="AlphaFoldDB" id="A0A9P5V9T9"/>
<dbReference type="OrthoDB" id="2414517at2759"/>
<reference evidence="1" key="1">
    <citation type="journal article" date="2020" name="Fungal Divers.">
        <title>Resolving the Mortierellaceae phylogeny through synthesis of multi-gene phylogenetics and phylogenomics.</title>
        <authorList>
            <person name="Vandepol N."/>
            <person name="Liber J."/>
            <person name="Desiro A."/>
            <person name="Na H."/>
            <person name="Kennedy M."/>
            <person name="Barry K."/>
            <person name="Grigoriev I.V."/>
            <person name="Miller A.N."/>
            <person name="O'Donnell K."/>
            <person name="Stajich J.E."/>
            <person name="Bonito G."/>
        </authorList>
    </citation>
    <scope>NUCLEOTIDE SEQUENCE</scope>
    <source>
        <strain evidence="1">NRRL 6426</strain>
    </source>
</reference>
<comment type="caution">
    <text evidence="1">The sequence shown here is derived from an EMBL/GenBank/DDBJ whole genome shotgun (WGS) entry which is preliminary data.</text>
</comment>
<evidence type="ECO:0000313" key="1">
    <source>
        <dbReference type="EMBL" id="KAF9148642.1"/>
    </source>
</evidence>
<protein>
    <submittedName>
        <fullName evidence="1">Uncharacterized protein</fullName>
    </submittedName>
</protein>